<feature type="non-terminal residue" evidence="1">
    <location>
        <position position="1"/>
    </location>
</feature>
<reference evidence="1" key="1">
    <citation type="journal article" date="2015" name="Nature">
        <title>Complex archaea that bridge the gap between prokaryotes and eukaryotes.</title>
        <authorList>
            <person name="Spang A."/>
            <person name="Saw J.H."/>
            <person name="Jorgensen S.L."/>
            <person name="Zaremba-Niedzwiedzka K."/>
            <person name="Martijn J."/>
            <person name="Lind A.E."/>
            <person name="van Eijk R."/>
            <person name="Schleper C."/>
            <person name="Guy L."/>
            <person name="Ettema T.J."/>
        </authorList>
    </citation>
    <scope>NUCLEOTIDE SEQUENCE</scope>
</reference>
<accession>A0A0F8WFB7</accession>
<dbReference type="AlphaFoldDB" id="A0A0F8WFB7"/>
<name>A0A0F8WFB7_9ZZZZ</name>
<organism evidence="1">
    <name type="scientific">marine sediment metagenome</name>
    <dbReference type="NCBI Taxonomy" id="412755"/>
    <lineage>
        <taxon>unclassified sequences</taxon>
        <taxon>metagenomes</taxon>
        <taxon>ecological metagenomes</taxon>
    </lineage>
</organism>
<protein>
    <submittedName>
        <fullName evidence="1">Uncharacterized protein</fullName>
    </submittedName>
</protein>
<dbReference type="EMBL" id="LAZR01069878">
    <property type="protein sequence ID" value="KKK46840.1"/>
    <property type="molecule type" value="Genomic_DNA"/>
</dbReference>
<evidence type="ECO:0000313" key="1">
    <source>
        <dbReference type="EMBL" id="KKK46840.1"/>
    </source>
</evidence>
<comment type="caution">
    <text evidence="1">The sequence shown here is derived from an EMBL/GenBank/DDBJ whole genome shotgun (WGS) entry which is preliminary data.</text>
</comment>
<sequence>GGAPLETSVLTAMAGSQVAGRIICKMTMDILLAL</sequence>
<proteinExistence type="predicted"/>
<gene>
    <name evidence="1" type="ORF">LCGC14_3161240</name>
</gene>